<sequence>MGASVNDRPVNVGLVGAGPWASILHAPVWTGGPEATLSAIWARRPEAASELAAEYGTEAVPSFEALLERSDAVAFAVPPQVQWELAVRAARAGKHLILEKPIADSLDHARELASAVDESGVGSMVMFTSRFDPGVRTFLEKAQAFDTVGARGAVITPAFLRGPFSNSPWRHERGALVDVGPHILDMLTAALGPAARIGARSTDRGWFGLHVDHASGAASDVTLSCRIGLERGRFEVELFGPEGALALAAETRDEAAMRATMRTELAGIVQGQTHPCDARRGLYIQALVDAAERSLGDGSVPVAPAEP</sequence>
<feature type="domain" description="Gfo/Idh/MocA-like oxidoreductase N-terminal" evidence="3">
    <location>
        <begin position="10"/>
        <end position="125"/>
    </location>
</feature>
<comment type="caution">
    <text evidence="4">The sequence shown here is derived from an EMBL/GenBank/DDBJ whole genome shotgun (WGS) entry which is preliminary data.</text>
</comment>
<dbReference type="Proteomes" id="UP000250462">
    <property type="component" value="Unassembled WGS sequence"/>
</dbReference>
<dbReference type="AlphaFoldDB" id="A0A329QI79"/>
<dbReference type="InterPro" id="IPR051317">
    <property type="entry name" value="Gfo/Idh/MocA_oxidoreduct"/>
</dbReference>
<dbReference type="InterPro" id="IPR036291">
    <property type="entry name" value="NAD(P)-bd_dom_sf"/>
</dbReference>
<dbReference type="Gene3D" id="3.40.50.720">
    <property type="entry name" value="NAD(P)-binding Rossmann-like Domain"/>
    <property type="match status" value="1"/>
</dbReference>
<evidence type="ECO:0000256" key="2">
    <source>
        <dbReference type="ARBA" id="ARBA00023002"/>
    </source>
</evidence>
<dbReference type="SUPFAM" id="SSF55347">
    <property type="entry name" value="Glyceraldehyde-3-phosphate dehydrogenase-like, C-terminal domain"/>
    <property type="match status" value="1"/>
</dbReference>
<dbReference type="Gene3D" id="3.30.360.10">
    <property type="entry name" value="Dihydrodipicolinate Reductase, domain 2"/>
    <property type="match status" value="1"/>
</dbReference>
<keyword evidence="2" id="KW-0560">Oxidoreductase</keyword>
<dbReference type="GO" id="GO:0000166">
    <property type="term" value="F:nucleotide binding"/>
    <property type="evidence" value="ECO:0007669"/>
    <property type="project" value="InterPro"/>
</dbReference>
<evidence type="ECO:0000313" key="5">
    <source>
        <dbReference type="Proteomes" id="UP000250462"/>
    </source>
</evidence>
<dbReference type="Pfam" id="PF01408">
    <property type="entry name" value="GFO_IDH_MocA"/>
    <property type="match status" value="1"/>
</dbReference>
<reference evidence="4 5" key="1">
    <citation type="submission" date="2018-06" db="EMBL/GenBank/DDBJ databases">
        <title>Phytoactinopolyspora halophila sp. nov., a novel halophilic actinomycete isolated from a saline soil in China.</title>
        <authorList>
            <person name="Tang S.-K."/>
        </authorList>
    </citation>
    <scope>NUCLEOTIDE SEQUENCE [LARGE SCALE GENOMIC DNA]</scope>
    <source>
        <strain evidence="4 5">YIM 96934</strain>
    </source>
</reference>
<proteinExistence type="inferred from homology"/>
<keyword evidence="5" id="KW-1185">Reference proteome</keyword>
<name>A0A329QI79_9ACTN</name>
<organism evidence="4 5">
    <name type="scientific">Phytoactinopolyspora halophila</name>
    <dbReference type="NCBI Taxonomy" id="1981511"/>
    <lineage>
        <taxon>Bacteria</taxon>
        <taxon>Bacillati</taxon>
        <taxon>Actinomycetota</taxon>
        <taxon>Actinomycetes</taxon>
        <taxon>Jiangellales</taxon>
        <taxon>Jiangellaceae</taxon>
        <taxon>Phytoactinopolyspora</taxon>
    </lineage>
</organism>
<dbReference type="SUPFAM" id="SSF51735">
    <property type="entry name" value="NAD(P)-binding Rossmann-fold domains"/>
    <property type="match status" value="1"/>
</dbReference>
<evidence type="ECO:0000313" key="4">
    <source>
        <dbReference type="EMBL" id="RAW12034.1"/>
    </source>
</evidence>
<dbReference type="PANTHER" id="PTHR43708:SF5">
    <property type="entry name" value="CONSERVED EXPRESSED OXIDOREDUCTASE (EUROFUNG)-RELATED"/>
    <property type="match status" value="1"/>
</dbReference>
<dbReference type="EMBL" id="QMIG01000017">
    <property type="protein sequence ID" value="RAW12034.1"/>
    <property type="molecule type" value="Genomic_DNA"/>
</dbReference>
<gene>
    <name evidence="4" type="ORF">DPM12_15285</name>
</gene>
<comment type="similarity">
    <text evidence="1">Belongs to the Gfo/Idh/MocA family.</text>
</comment>
<evidence type="ECO:0000256" key="1">
    <source>
        <dbReference type="ARBA" id="ARBA00010928"/>
    </source>
</evidence>
<dbReference type="PANTHER" id="PTHR43708">
    <property type="entry name" value="CONSERVED EXPRESSED OXIDOREDUCTASE (EUROFUNG)"/>
    <property type="match status" value="1"/>
</dbReference>
<accession>A0A329QI79</accession>
<protein>
    <submittedName>
        <fullName evidence="4">Gfo/Idh/MocA family oxidoreductase</fullName>
    </submittedName>
</protein>
<dbReference type="GO" id="GO:0016491">
    <property type="term" value="F:oxidoreductase activity"/>
    <property type="evidence" value="ECO:0007669"/>
    <property type="project" value="UniProtKB-KW"/>
</dbReference>
<dbReference type="InterPro" id="IPR000683">
    <property type="entry name" value="Gfo/Idh/MocA-like_OxRdtase_N"/>
</dbReference>
<evidence type="ECO:0000259" key="3">
    <source>
        <dbReference type="Pfam" id="PF01408"/>
    </source>
</evidence>